<feature type="transmembrane region" description="Helical" evidence="2">
    <location>
        <begin position="29"/>
        <end position="47"/>
    </location>
</feature>
<sequence>MRKNNPFHQDNLVLIILFKQYCLIKGNNFEYLIFYSVYFGFFLKRLMKFCNLKIFSHYLFWSGESNESEADLFKHSVCTSVCSTLMSSLLDSGSSFMLPILVHDSSCRTRSRSCSRSRSRSRSRSQLSMNSFNN</sequence>
<dbReference type="EMBL" id="REGN01000112">
    <property type="protein sequence ID" value="RNA44388.1"/>
    <property type="molecule type" value="Genomic_DNA"/>
</dbReference>
<reference evidence="3 4" key="1">
    <citation type="journal article" date="2018" name="Sci. Rep.">
        <title>Genomic signatures of local adaptation to the degree of environmental predictability in rotifers.</title>
        <authorList>
            <person name="Franch-Gras L."/>
            <person name="Hahn C."/>
            <person name="Garcia-Roger E.M."/>
            <person name="Carmona M.J."/>
            <person name="Serra M."/>
            <person name="Gomez A."/>
        </authorList>
    </citation>
    <scope>NUCLEOTIDE SEQUENCE [LARGE SCALE GENOMIC DNA]</scope>
    <source>
        <strain evidence="3">HYR1</strain>
    </source>
</reference>
<keyword evidence="2" id="KW-0472">Membrane</keyword>
<feature type="compositionally biased region" description="Basic residues" evidence="1">
    <location>
        <begin position="111"/>
        <end position="123"/>
    </location>
</feature>
<feature type="region of interest" description="Disordered" evidence="1">
    <location>
        <begin position="111"/>
        <end position="134"/>
    </location>
</feature>
<gene>
    <name evidence="3" type="ORF">BpHYR1_009677</name>
</gene>
<protein>
    <submittedName>
        <fullName evidence="3">Uncharacterized protein</fullName>
    </submittedName>
</protein>
<keyword evidence="2" id="KW-1133">Transmembrane helix</keyword>
<accession>A0A3M7T924</accession>
<keyword evidence="2" id="KW-0812">Transmembrane</keyword>
<dbReference type="AlphaFoldDB" id="A0A3M7T924"/>
<dbReference type="Proteomes" id="UP000276133">
    <property type="component" value="Unassembled WGS sequence"/>
</dbReference>
<keyword evidence="4" id="KW-1185">Reference proteome</keyword>
<evidence type="ECO:0000256" key="1">
    <source>
        <dbReference type="SAM" id="MobiDB-lite"/>
    </source>
</evidence>
<comment type="caution">
    <text evidence="3">The sequence shown here is derived from an EMBL/GenBank/DDBJ whole genome shotgun (WGS) entry which is preliminary data.</text>
</comment>
<evidence type="ECO:0000256" key="2">
    <source>
        <dbReference type="SAM" id="Phobius"/>
    </source>
</evidence>
<evidence type="ECO:0000313" key="3">
    <source>
        <dbReference type="EMBL" id="RNA44388.1"/>
    </source>
</evidence>
<proteinExistence type="predicted"/>
<organism evidence="3 4">
    <name type="scientific">Brachionus plicatilis</name>
    <name type="common">Marine rotifer</name>
    <name type="synonym">Brachionus muelleri</name>
    <dbReference type="NCBI Taxonomy" id="10195"/>
    <lineage>
        <taxon>Eukaryota</taxon>
        <taxon>Metazoa</taxon>
        <taxon>Spiralia</taxon>
        <taxon>Gnathifera</taxon>
        <taxon>Rotifera</taxon>
        <taxon>Eurotatoria</taxon>
        <taxon>Monogononta</taxon>
        <taxon>Pseudotrocha</taxon>
        <taxon>Ploima</taxon>
        <taxon>Brachionidae</taxon>
        <taxon>Brachionus</taxon>
    </lineage>
</organism>
<name>A0A3M7T924_BRAPC</name>
<evidence type="ECO:0000313" key="4">
    <source>
        <dbReference type="Proteomes" id="UP000276133"/>
    </source>
</evidence>